<dbReference type="PROSITE" id="PS51186">
    <property type="entry name" value="GNAT"/>
    <property type="match status" value="1"/>
</dbReference>
<evidence type="ECO:0000259" key="1">
    <source>
        <dbReference type="PROSITE" id="PS51186"/>
    </source>
</evidence>
<dbReference type="RefSeq" id="WP_222962129.1">
    <property type="nucleotide sequence ID" value="NZ_JAINZZ010000008.1"/>
</dbReference>
<dbReference type="InterPro" id="IPR000182">
    <property type="entry name" value="GNAT_dom"/>
</dbReference>
<organism evidence="2 3">
    <name type="scientific">Actinacidiphila acidipaludis</name>
    <dbReference type="NCBI Taxonomy" id="2873382"/>
    <lineage>
        <taxon>Bacteria</taxon>
        <taxon>Bacillati</taxon>
        <taxon>Actinomycetota</taxon>
        <taxon>Actinomycetes</taxon>
        <taxon>Kitasatosporales</taxon>
        <taxon>Streptomycetaceae</taxon>
        <taxon>Actinacidiphila</taxon>
    </lineage>
</organism>
<name>A0ABS7Q4A7_9ACTN</name>
<dbReference type="Pfam" id="PF13302">
    <property type="entry name" value="Acetyltransf_3"/>
    <property type="match status" value="1"/>
</dbReference>
<reference evidence="2 3" key="1">
    <citation type="submission" date="2021-08" db="EMBL/GenBank/DDBJ databases">
        <title>WGS of actinomycetes from Thailand.</title>
        <authorList>
            <person name="Thawai C."/>
        </authorList>
    </citation>
    <scope>NUCLEOTIDE SEQUENCE [LARGE SCALE GENOMIC DNA]</scope>
    <source>
        <strain evidence="2 3">PLK6-54</strain>
    </source>
</reference>
<sequence length="197" mass="21725">MNGALRVPVLVAGDFVLRPWRMEDLPLVHEASSDPYIPLLTSVPAVYSDEAGERFVRRQWQRASDGVGYSFVIADRQDLPLGVMSLRMRDAPEGRASLGYWLVESARGRGAVAAALRAVSTWAFEELSIARLELYVEPWNTASARSAERAGFQREGLLRSWQRIGEERRDMTMYALLATDAREAAAPGSDPRGGASG</sequence>
<dbReference type="PANTHER" id="PTHR43441">
    <property type="entry name" value="RIBOSOMAL-PROTEIN-SERINE ACETYLTRANSFERASE"/>
    <property type="match status" value="1"/>
</dbReference>
<dbReference type="Proteomes" id="UP000778578">
    <property type="component" value="Unassembled WGS sequence"/>
</dbReference>
<feature type="domain" description="N-acetyltransferase" evidence="1">
    <location>
        <begin position="15"/>
        <end position="178"/>
    </location>
</feature>
<protein>
    <submittedName>
        <fullName evidence="2">GNAT family N-acetyltransferase</fullName>
    </submittedName>
</protein>
<gene>
    <name evidence="2" type="ORF">K7862_10155</name>
</gene>
<dbReference type="PANTHER" id="PTHR43441:SF10">
    <property type="entry name" value="ACETYLTRANSFERASE"/>
    <property type="match status" value="1"/>
</dbReference>
<dbReference type="SUPFAM" id="SSF55729">
    <property type="entry name" value="Acyl-CoA N-acyltransferases (Nat)"/>
    <property type="match status" value="1"/>
</dbReference>
<dbReference type="InterPro" id="IPR016181">
    <property type="entry name" value="Acyl_CoA_acyltransferase"/>
</dbReference>
<evidence type="ECO:0000313" key="3">
    <source>
        <dbReference type="Proteomes" id="UP000778578"/>
    </source>
</evidence>
<dbReference type="Gene3D" id="3.40.630.30">
    <property type="match status" value="1"/>
</dbReference>
<proteinExistence type="predicted"/>
<keyword evidence="3" id="KW-1185">Reference proteome</keyword>
<dbReference type="EMBL" id="JAINZZ010000008">
    <property type="protein sequence ID" value="MBY8877990.1"/>
    <property type="molecule type" value="Genomic_DNA"/>
</dbReference>
<dbReference type="InterPro" id="IPR051908">
    <property type="entry name" value="Ribosomal_N-acetyltransferase"/>
</dbReference>
<evidence type="ECO:0000313" key="2">
    <source>
        <dbReference type="EMBL" id="MBY8877990.1"/>
    </source>
</evidence>
<accession>A0ABS7Q4A7</accession>
<comment type="caution">
    <text evidence="2">The sequence shown here is derived from an EMBL/GenBank/DDBJ whole genome shotgun (WGS) entry which is preliminary data.</text>
</comment>